<accession>A0ABU7V3B7</accession>
<protein>
    <submittedName>
        <fullName evidence="1">Glutaminase</fullName>
    </submittedName>
</protein>
<proteinExistence type="predicted"/>
<name>A0ABU7V3B7_9MICO</name>
<comment type="caution">
    <text evidence="1">The sequence shown here is derived from an EMBL/GenBank/DDBJ whole genome shotgun (WGS) entry which is preliminary data.</text>
</comment>
<gene>
    <name evidence="1" type="ORF">V2V91_03350</name>
</gene>
<dbReference type="EMBL" id="JAZHOV010000002">
    <property type="protein sequence ID" value="MEF2254176.1"/>
    <property type="molecule type" value="Genomic_DNA"/>
</dbReference>
<evidence type="ECO:0000313" key="2">
    <source>
        <dbReference type="Proteomes" id="UP001351900"/>
    </source>
</evidence>
<keyword evidence="2" id="KW-1185">Reference proteome</keyword>
<organism evidence="1 2">
    <name type="scientific">Microbacterium schleiferi</name>
    <dbReference type="NCBI Taxonomy" id="69362"/>
    <lineage>
        <taxon>Bacteria</taxon>
        <taxon>Bacillati</taxon>
        <taxon>Actinomycetota</taxon>
        <taxon>Actinomycetes</taxon>
        <taxon>Micrococcales</taxon>
        <taxon>Microbacteriaceae</taxon>
        <taxon>Microbacterium</taxon>
    </lineage>
</organism>
<sequence>MTRSSAVKPADLPGLLAWARAELAAAPRELLGEVVTPRMLGIPRAPRVVLRDEAWHLGVLLLGPVDLYATGEIVRSREPARRGYTAESQRARAGLAEAAFRGGILPGAPVHLGWRRIDTSTLGEQPSTQIAPLAVIDGQLRVRWSMAGGHADAETYVRERVELVRHPPQGAT</sequence>
<evidence type="ECO:0000313" key="1">
    <source>
        <dbReference type="EMBL" id="MEF2254176.1"/>
    </source>
</evidence>
<dbReference type="Proteomes" id="UP001351900">
    <property type="component" value="Unassembled WGS sequence"/>
</dbReference>
<reference evidence="1 2" key="1">
    <citation type="submission" date="2024-01" db="EMBL/GenBank/DDBJ databases">
        <title>the genome sequence of strain Microbacterium schleiferi NBRC 15075.</title>
        <authorList>
            <person name="Ding Y."/>
            <person name="Zhang G."/>
        </authorList>
    </citation>
    <scope>NUCLEOTIDE SEQUENCE [LARGE SCALE GENOMIC DNA]</scope>
    <source>
        <strain evidence="1 2">NBRC 15075</strain>
    </source>
</reference>
<dbReference type="RefSeq" id="WP_331790779.1">
    <property type="nucleotide sequence ID" value="NZ_BAAAUO010000005.1"/>
</dbReference>